<dbReference type="Gene3D" id="3.40.50.150">
    <property type="entry name" value="Vaccinia Virus protein VP39"/>
    <property type="match status" value="1"/>
</dbReference>
<dbReference type="InterPro" id="IPR025714">
    <property type="entry name" value="Methyltranfer_dom"/>
</dbReference>
<proteinExistence type="predicted"/>
<keyword evidence="3" id="KW-1185">Reference proteome</keyword>
<protein>
    <submittedName>
        <fullName evidence="2">Class I SAM-dependent methyltransferase</fullName>
    </submittedName>
</protein>
<comment type="caution">
    <text evidence="2">The sequence shown here is derived from an EMBL/GenBank/DDBJ whole genome shotgun (WGS) entry which is preliminary data.</text>
</comment>
<evidence type="ECO:0000313" key="2">
    <source>
        <dbReference type="EMBL" id="MCY1718705.1"/>
    </source>
</evidence>
<dbReference type="CDD" id="cd02440">
    <property type="entry name" value="AdoMet_MTases"/>
    <property type="match status" value="1"/>
</dbReference>
<dbReference type="Proteomes" id="UP001145087">
    <property type="component" value="Unassembled WGS sequence"/>
</dbReference>
<dbReference type="RefSeq" id="WP_343331044.1">
    <property type="nucleotide sequence ID" value="NZ_JAPOHD010000001.1"/>
</dbReference>
<sequence length="193" mass="21437">MKTKKRTIGVVVTGTEHETIPNLFFRMMSFTMKIADLFGNYSNKNFNTLNLQKGQVVVDYGCGPARYIKNASEAVGTKGKVLAVDIHPLAIKNVEQIAKKYGLKNVEAFLADDYSCAIPNNTADVVYALDMFHMIEQPVNLLTELARIVKPDGSVIIEDGHQPRVKTIFKITDSGLFNIVNENKHHVVCIPKG</sequence>
<keyword evidence="2" id="KW-0808">Transferase</keyword>
<dbReference type="GO" id="GO:0032259">
    <property type="term" value="P:methylation"/>
    <property type="evidence" value="ECO:0007669"/>
    <property type="project" value="UniProtKB-KW"/>
</dbReference>
<reference evidence="2" key="1">
    <citation type="submission" date="2022-11" db="EMBL/GenBank/DDBJ databases">
        <title>Marilongibacter aestuarii gen. nov., sp. nov., isolated from tidal flat sediment.</title>
        <authorList>
            <person name="Jiayan W."/>
        </authorList>
    </citation>
    <scope>NUCLEOTIDE SEQUENCE</scope>
    <source>
        <strain evidence="2">Z1-6</strain>
    </source>
</reference>
<evidence type="ECO:0000313" key="3">
    <source>
        <dbReference type="Proteomes" id="UP001145087"/>
    </source>
</evidence>
<dbReference type="InterPro" id="IPR029063">
    <property type="entry name" value="SAM-dependent_MTases_sf"/>
</dbReference>
<dbReference type="PANTHER" id="PTHR43861">
    <property type="entry name" value="TRANS-ACONITATE 2-METHYLTRANSFERASE-RELATED"/>
    <property type="match status" value="1"/>
</dbReference>
<feature type="domain" description="Methyltransferase" evidence="1">
    <location>
        <begin position="52"/>
        <end position="161"/>
    </location>
</feature>
<keyword evidence="2" id="KW-0489">Methyltransferase</keyword>
<gene>
    <name evidence="2" type="ORF">OU798_00020</name>
</gene>
<dbReference type="GO" id="GO:0008168">
    <property type="term" value="F:methyltransferase activity"/>
    <property type="evidence" value="ECO:0007669"/>
    <property type="project" value="UniProtKB-KW"/>
</dbReference>
<evidence type="ECO:0000259" key="1">
    <source>
        <dbReference type="Pfam" id="PF13847"/>
    </source>
</evidence>
<name>A0A9X3F1F1_9BACT</name>
<dbReference type="EMBL" id="JAPOHD010000001">
    <property type="protein sequence ID" value="MCY1718705.1"/>
    <property type="molecule type" value="Genomic_DNA"/>
</dbReference>
<dbReference type="SUPFAM" id="SSF53335">
    <property type="entry name" value="S-adenosyl-L-methionine-dependent methyltransferases"/>
    <property type="match status" value="1"/>
</dbReference>
<accession>A0A9X3F1F1</accession>
<dbReference type="Pfam" id="PF13847">
    <property type="entry name" value="Methyltransf_31"/>
    <property type="match status" value="1"/>
</dbReference>
<organism evidence="2 3">
    <name type="scientific">Draconibacterium aestuarii</name>
    <dbReference type="NCBI Taxonomy" id="2998507"/>
    <lineage>
        <taxon>Bacteria</taxon>
        <taxon>Pseudomonadati</taxon>
        <taxon>Bacteroidota</taxon>
        <taxon>Bacteroidia</taxon>
        <taxon>Marinilabiliales</taxon>
        <taxon>Prolixibacteraceae</taxon>
        <taxon>Draconibacterium</taxon>
    </lineage>
</organism>
<dbReference type="AlphaFoldDB" id="A0A9X3F1F1"/>